<sequence length="335" mass="37717">MESLFPPNLVRHYTYHTNTLSPSCPDPSSLPSRPLFPAIPTPLLRRRPLWWLLCCHRHLCSAVFPSALPSITTLPSSLRSTPPSLPLPDIVASAPPSLPCYLCSATLWHCDLELVNSLSKVIKAAAVLELLQLDLSYYDTLEPHIRCLCDVKSKELGRDCTTLELYLHVHMKKHDGQTFIDAWLVVFDERNHYVQIVGLLHCSYQMLALVADLILSGVEIRPLAEIQRMCEEMSQSAEEAGDDPYVDETDLYYKVVGVDQKGRVYGLGSTGRRYNDLERAHPPLPPPPPRPSHQETLTPPTAVPTLALDANDVYHPRMYEPEDEKQMNLAPLQQE</sequence>
<evidence type="ECO:0000313" key="3">
    <source>
        <dbReference type="Proteomes" id="UP001417504"/>
    </source>
</evidence>
<proteinExistence type="predicted"/>
<feature type="compositionally biased region" description="Pro residues" evidence="1">
    <location>
        <begin position="282"/>
        <end position="291"/>
    </location>
</feature>
<feature type="region of interest" description="Disordered" evidence="1">
    <location>
        <begin position="272"/>
        <end position="312"/>
    </location>
</feature>
<gene>
    <name evidence="2" type="ORF">Sjap_025911</name>
</gene>
<reference evidence="2 3" key="1">
    <citation type="submission" date="2024-01" db="EMBL/GenBank/DDBJ databases">
        <title>Genome assemblies of Stephania.</title>
        <authorList>
            <person name="Yang L."/>
        </authorList>
    </citation>
    <scope>NUCLEOTIDE SEQUENCE [LARGE SCALE GENOMIC DNA]</scope>
    <source>
        <strain evidence="2">QJT</strain>
        <tissue evidence="2">Leaf</tissue>
    </source>
</reference>
<organism evidence="2 3">
    <name type="scientific">Stephania japonica</name>
    <dbReference type="NCBI Taxonomy" id="461633"/>
    <lineage>
        <taxon>Eukaryota</taxon>
        <taxon>Viridiplantae</taxon>
        <taxon>Streptophyta</taxon>
        <taxon>Embryophyta</taxon>
        <taxon>Tracheophyta</taxon>
        <taxon>Spermatophyta</taxon>
        <taxon>Magnoliopsida</taxon>
        <taxon>Ranunculales</taxon>
        <taxon>Menispermaceae</taxon>
        <taxon>Menispermoideae</taxon>
        <taxon>Cissampelideae</taxon>
        <taxon>Stephania</taxon>
    </lineage>
</organism>
<keyword evidence="3" id="KW-1185">Reference proteome</keyword>
<accession>A0AAP0HJZ4</accession>
<evidence type="ECO:0000256" key="1">
    <source>
        <dbReference type="SAM" id="MobiDB-lite"/>
    </source>
</evidence>
<feature type="compositionally biased region" description="Low complexity" evidence="1">
    <location>
        <begin position="296"/>
        <end position="310"/>
    </location>
</feature>
<comment type="caution">
    <text evidence="2">The sequence shown here is derived from an EMBL/GenBank/DDBJ whole genome shotgun (WGS) entry which is preliminary data.</text>
</comment>
<dbReference type="AlphaFoldDB" id="A0AAP0HJZ4"/>
<evidence type="ECO:0000313" key="2">
    <source>
        <dbReference type="EMBL" id="KAK9085500.1"/>
    </source>
</evidence>
<dbReference type="EMBL" id="JBBNAE010000011">
    <property type="protein sequence ID" value="KAK9085500.1"/>
    <property type="molecule type" value="Genomic_DNA"/>
</dbReference>
<dbReference type="Proteomes" id="UP001417504">
    <property type="component" value="Unassembled WGS sequence"/>
</dbReference>
<name>A0AAP0HJZ4_9MAGN</name>
<protein>
    <submittedName>
        <fullName evidence="2">Uncharacterized protein</fullName>
    </submittedName>
</protein>